<protein>
    <submittedName>
        <fullName evidence="1">Uncharacterized protein</fullName>
    </submittedName>
</protein>
<evidence type="ECO:0000313" key="2">
    <source>
        <dbReference type="Proteomes" id="UP000541810"/>
    </source>
</evidence>
<dbReference type="AlphaFoldDB" id="A0A7X0H8S8"/>
<sequence>MDETEQFIKLVDSICRRPKMYTVNGTFGEVAALFTGIQIASSDSPIADDNKRTLNLFVNARLLVPDKYGWAGAIRLVCDDDETAITRLRELLVEYAKLRQTKSLNEIRKLAAQIRDTHVEPEQAKVWRQSLPLATRQIEH</sequence>
<accession>A0A7X0H8S8</accession>
<dbReference type="Proteomes" id="UP000541810">
    <property type="component" value="Unassembled WGS sequence"/>
</dbReference>
<proteinExistence type="predicted"/>
<keyword evidence="2" id="KW-1185">Reference proteome</keyword>
<dbReference type="EMBL" id="JACHGY010000001">
    <property type="protein sequence ID" value="MBB6430191.1"/>
    <property type="molecule type" value="Genomic_DNA"/>
</dbReference>
<dbReference type="RefSeq" id="WP_184677725.1">
    <property type="nucleotide sequence ID" value="NZ_JACHGY010000001.1"/>
</dbReference>
<organism evidence="1 2">
    <name type="scientific">Algisphaera agarilytica</name>
    <dbReference type="NCBI Taxonomy" id="1385975"/>
    <lineage>
        <taxon>Bacteria</taxon>
        <taxon>Pseudomonadati</taxon>
        <taxon>Planctomycetota</taxon>
        <taxon>Phycisphaerae</taxon>
        <taxon>Phycisphaerales</taxon>
        <taxon>Phycisphaeraceae</taxon>
        <taxon>Algisphaera</taxon>
    </lineage>
</organism>
<evidence type="ECO:0000313" key="1">
    <source>
        <dbReference type="EMBL" id="MBB6430191.1"/>
    </source>
</evidence>
<gene>
    <name evidence="1" type="ORF">HNQ40_001997</name>
</gene>
<reference evidence="1 2" key="1">
    <citation type="submission" date="2020-08" db="EMBL/GenBank/DDBJ databases">
        <title>Genomic Encyclopedia of Type Strains, Phase IV (KMG-IV): sequencing the most valuable type-strain genomes for metagenomic binning, comparative biology and taxonomic classification.</title>
        <authorList>
            <person name="Goeker M."/>
        </authorList>
    </citation>
    <scope>NUCLEOTIDE SEQUENCE [LARGE SCALE GENOMIC DNA]</scope>
    <source>
        <strain evidence="1 2">DSM 103725</strain>
    </source>
</reference>
<comment type="caution">
    <text evidence="1">The sequence shown here is derived from an EMBL/GenBank/DDBJ whole genome shotgun (WGS) entry which is preliminary data.</text>
</comment>
<name>A0A7X0H8S8_9BACT</name>